<evidence type="ECO:0000313" key="3">
    <source>
        <dbReference type="EMBL" id="MBM0108488.1"/>
    </source>
</evidence>
<gene>
    <name evidence="3" type="primary">mltB</name>
    <name evidence="3" type="ORF">JM946_27465</name>
</gene>
<proteinExistence type="predicted"/>
<keyword evidence="4" id="KW-1185">Reference proteome</keyword>
<dbReference type="RefSeq" id="WP_203170645.1">
    <property type="nucleotide sequence ID" value="NZ_JAEVLS010000008.1"/>
</dbReference>
<feature type="chain" id="PRO_5047289683" evidence="1">
    <location>
        <begin position="20"/>
        <end position="331"/>
    </location>
</feature>
<feature type="signal peptide" evidence="1">
    <location>
        <begin position="1"/>
        <end position="19"/>
    </location>
</feature>
<dbReference type="CDD" id="cd13399">
    <property type="entry name" value="Slt35-like"/>
    <property type="match status" value="1"/>
</dbReference>
<dbReference type="EMBL" id="JAEVLS010000008">
    <property type="protein sequence ID" value="MBM0108488.1"/>
    <property type="molecule type" value="Genomic_DNA"/>
</dbReference>
<reference evidence="3 4" key="1">
    <citation type="journal article" date="2021" name="Int. J. Syst. Evol. Microbiol.">
        <title>Steroidobacter gossypii sp. nov., isolated from soil of cotton cropping field.</title>
        <authorList>
            <person name="Huang R."/>
            <person name="Yang S."/>
            <person name="Zhen C."/>
            <person name="Liu W."/>
        </authorList>
    </citation>
    <scope>NUCLEOTIDE SEQUENCE [LARGE SCALE GENOMIC DNA]</scope>
    <source>
        <strain evidence="3 4">S1-65</strain>
    </source>
</reference>
<organism evidence="3 4">
    <name type="scientific">Steroidobacter gossypii</name>
    <dbReference type="NCBI Taxonomy" id="2805490"/>
    <lineage>
        <taxon>Bacteria</taxon>
        <taxon>Pseudomonadati</taxon>
        <taxon>Pseudomonadota</taxon>
        <taxon>Gammaproteobacteria</taxon>
        <taxon>Steroidobacterales</taxon>
        <taxon>Steroidobacteraceae</taxon>
        <taxon>Steroidobacter</taxon>
    </lineage>
</organism>
<keyword evidence="1" id="KW-0732">Signal</keyword>
<dbReference type="InterPro" id="IPR031304">
    <property type="entry name" value="SLT_2"/>
</dbReference>
<sequence>MLNNLQTLAAVLSPIAVFAAATPALALDIKRPEVSSFIETMTREHGFEKAQLEKLLQSAETRQPILDAISRPAERVVPWHEYRDRFLTEKRINQGADFWLAHGEKLKQIPDPQLANVVVGILGVETSFGRITGRYKVLDALVTLGFDYPPRGQFFLSELQEFMLLSREEKVDPATVLGSYAGAMGAAQFISSSYRKWAVDGDGDGHRDLWNSWDDVVGSVSNYLYENGWANGQQILAAATLNNPDMSRFDVKLALNETVQSLRDKGVKFETELPPDAPAMLIVGQGKDGPVYRVGFNNFYVITRYNRSPMYAMAVHDLGEAIQNFMRDTER</sequence>
<dbReference type="Gene3D" id="1.10.8.350">
    <property type="entry name" value="Bacterial muramidase"/>
    <property type="match status" value="1"/>
</dbReference>
<dbReference type="PANTHER" id="PTHR30163">
    <property type="entry name" value="MEMBRANE-BOUND LYTIC MUREIN TRANSGLYCOSYLASE B"/>
    <property type="match status" value="1"/>
</dbReference>
<dbReference type="SUPFAM" id="SSF53955">
    <property type="entry name" value="Lysozyme-like"/>
    <property type="match status" value="1"/>
</dbReference>
<evidence type="ECO:0000256" key="1">
    <source>
        <dbReference type="SAM" id="SignalP"/>
    </source>
</evidence>
<dbReference type="Proteomes" id="UP000661077">
    <property type="component" value="Unassembled WGS sequence"/>
</dbReference>
<comment type="caution">
    <text evidence="3">The sequence shown here is derived from an EMBL/GenBank/DDBJ whole genome shotgun (WGS) entry which is preliminary data.</text>
</comment>
<dbReference type="InterPro" id="IPR043426">
    <property type="entry name" value="MltB-like"/>
</dbReference>
<protein>
    <submittedName>
        <fullName evidence="3">Lytic murein transglycosylase B</fullName>
    </submittedName>
</protein>
<dbReference type="Gene3D" id="1.10.530.10">
    <property type="match status" value="1"/>
</dbReference>
<name>A0ABS1X5K4_9GAMM</name>
<feature type="domain" description="Transglycosylase SLT" evidence="2">
    <location>
        <begin position="32"/>
        <end position="319"/>
    </location>
</feature>
<dbReference type="InterPro" id="IPR011757">
    <property type="entry name" value="Lytic_transglycosylase_MltB"/>
</dbReference>
<dbReference type="Pfam" id="PF13406">
    <property type="entry name" value="SLT_2"/>
    <property type="match status" value="1"/>
</dbReference>
<dbReference type="PANTHER" id="PTHR30163:SF9">
    <property type="entry name" value="MEMBRANE-BOUND LYTIC MUREIN TRANSGLYCOSYLASE B"/>
    <property type="match status" value="1"/>
</dbReference>
<evidence type="ECO:0000313" key="4">
    <source>
        <dbReference type="Proteomes" id="UP000661077"/>
    </source>
</evidence>
<evidence type="ECO:0000259" key="2">
    <source>
        <dbReference type="Pfam" id="PF13406"/>
    </source>
</evidence>
<accession>A0ABS1X5K4</accession>
<dbReference type="NCBIfam" id="TIGR02282">
    <property type="entry name" value="MltB"/>
    <property type="match status" value="1"/>
</dbReference>
<dbReference type="InterPro" id="IPR023346">
    <property type="entry name" value="Lysozyme-like_dom_sf"/>
</dbReference>